<name>A0A6P1MBR1_9FIRM</name>
<dbReference type="GO" id="GO:0047429">
    <property type="term" value="F:nucleoside triphosphate diphosphatase activity"/>
    <property type="evidence" value="ECO:0007669"/>
    <property type="project" value="UniProtKB-EC"/>
</dbReference>
<keyword evidence="3" id="KW-1185">Reference proteome</keyword>
<dbReference type="KEGG" id="amic:Ami3637_02210"/>
<accession>A0A6P1MBR1</accession>
<dbReference type="SUPFAM" id="SSF101386">
    <property type="entry name" value="all-alpha NTP pyrophosphatases"/>
    <property type="match status" value="2"/>
</dbReference>
<dbReference type="EC" id="3.6.1.9" evidence="2"/>
<reference evidence="2 3" key="1">
    <citation type="submission" date="2020-01" db="EMBL/GenBank/DDBJ databases">
        <title>Genomic analysis of Aminipila sp. CBA3637.</title>
        <authorList>
            <person name="Kim Y.B."/>
            <person name="Roh S.W."/>
        </authorList>
    </citation>
    <scope>NUCLEOTIDE SEQUENCE [LARGE SCALE GENOMIC DNA]</scope>
    <source>
        <strain evidence="2 3">CBA3637</strain>
    </source>
</reference>
<dbReference type="InterPro" id="IPR004518">
    <property type="entry name" value="MazG-like_dom"/>
</dbReference>
<keyword evidence="2" id="KW-0378">Hydrolase</keyword>
<dbReference type="AlphaFoldDB" id="A0A6P1MBR1"/>
<dbReference type="GO" id="GO:0046061">
    <property type="term" value="P:dATP catabolic process"/>
    <property type="evidence" value="ECO:0007669"/>
    <property type="project" value="TreeGrafter"/>
</dbReference>
<feature type="domain" description="NTP pyrophosphohydrolase MazG-like" evidence="1">
    <location>
        <begin position="45"/>
        <end position="118"/>
    </location>
</feature>
<dbReference type="Proteomes" id="UP000463883">
    <property type="component" value="Chromosome"/>
</dbReference>
<dbReference type="InterPro" id="IPR011551">
    <property type="entry name" value="NTP_PyrPHydrolase_MazG"/>
</dbReference>
<dbReference type="RefSeq" id="WP_162361130.1">
    <property type="nucleotide sequence ID" value="NZ_CP047591.1"/>
</dbReference>
<protein>
    <submittedName>
        <fullName evidence="2">Nucleoside triphosphate pyrophosphohydrolase</fullName>
        <ecNumber evidence="2">3.6.1.9</ecNumber>
    </submittedName>
</protein>
<dbReference type="GO" id="GO:0046076">
    <property type="term" value="P:dTTP catabolic process"/>
    <property type="evidence" value="ECO:0007669"/>
    <property type="project" value="TreeGrafter"/>
</dbReference>
<dbReference type="InterPro" id="IPR048011">
    <property type="entry name" value="NTP-PPase_MazG-like_C"/>
</dbReference>
<evidence type="ECO:0000313" key="3">
    <source>
        <dbReference type="Proteomes" id="UP000463883"/>
    </source>
</evidence>
<organism evidence="2 3">
    <name type="scientific">Aminipila terrae</name>
    <dbReference type="NCBI Taxonomy" id="2697030"/>
    <lineage>
        <taxon>Bacteria</taxon>
        <taxon>Bacillati</taxon>
        <taxon>Bacillota</taxon>
        <taxon>Clostridia</taxon>
        <taxon>Peptostreptococcales</taxon>
        <taxon>Anaerovoracaceae</taxon>
        <taxon>Aminipila</taxon>
    </lineage>
</organism>
<dbReference type="EMBL" id="CP047591">
    <property type="protein sequence ID" value="QHI71357.1"/>
    <property type="molecule type" value="Genomic_DNA"/>
</dbReference>
<evidence type="ECO:0000313" key="2">
    <source>
        <dbReference type="EMBL" id="QHI71357.1"/>
    </source>
</evidence>
<sequence length="279" mass="32701">MEQKQEVLEEYRHLYKTAGNAGEAVTRLIDIIRILRKECPWDKEQTHESLRKCMIEEAYEAVEAINNEDLDNLEEELGDVLLQVVFHSSLAEENDNFDFIKVANRECEKMLRRHPHVFLKETIKTIDKVLEKWENVKRNEKGTTDCKSRLENVPRALPALMRSYKVQAKAAEVGFDWDDVECAFHKIREETEELVEVYIRDDKDSIAEELGDLLFSVVNVARFLKVDPEEALNLTSEKFIRRFGFIEDTARARKVSLEDMSLEEMDKLWDMAKMLEKKA</sequence>
<dbReference type="PANTHER" id="PTHR30522:SF0">
    <property type="entry name" value="NUCLEOSIDE TRIPHOSPHATE PYROPHOSPHOHYDROLASE"/>
    <property type="match status" value="1"/>
</dbReference>
<dbReference type="CDD" id="cd11528">
    <property type="entry name" value="NTP-PPase_MazG_Nterm"/>
    <property type="match status" value="1"/>
</dbReference>
<dbReference type="CDD" id="cd11529">
    <property type="entry name" value="NTP-PPase_MazG_Cterm"/>
    <property type="match status" value="1"/>
</dbReference>
<dbReference type="Pfam" id="PF03819">
    <property type="entry name" value="MazG"/>
    <property type="match status" value="2"/>
</dbReference>
<dbReference type="NCBIfam" id="NF007113">
    <property type="entry name" value="PRK09562.1"/>
    <property type="match status" value="1"/>
</dbReference>
<dbReference type="GO" id="GO:0006203">
    <property type="term" value="P:dGTP catabolic process"/>
    <property type="evidence" value="ECO:0007669"/>
    <property type="project" value="TreeGrafter"/>
</dbReference>
<dbReference type="FunFam" id="1.10.287.1080:FF:000003">
    <property type="entry name" value="Nucleoside triphosphate pyrophosphohydrolase"/>
    <property type="match status" value="1"/>
</dbReference>
<dbReference type="NCBIfam" id="TIGR00444">
    <property type="entry name" value="mazG"/>
    <property type="match status" value="1"/>
</dbReference>
<evidence type="ECO:0000259" key="1">
    <source>
        <dbReference type="Pfam" id="PF03819"/>
    </source>
</evidence>
<dbReference type="FunFam" id="1.10.287.1080:FF:000001">
    <property type="entry name" value="Nucleoside triphosphate pyrophosphohydrolase"/>
    <property type="match status" value="1"/>
</dbReference>
<gene>
    <name evidence="2" type="primary">mazG</name>
    <name evidence="2" type="ORF">Ami3637_02210</name>
</gene>
<dbReference type="PANTHER" id="PTHR30522">
    <property type="entry name" value="NUCLEOSIDE TRIPHOSPHATE PYROPHOSPHOHYDROLASE"/>
    <property type="match status" value="1"/>
</dbReference>
<dbReference type="GO" id="GO:0046047">
    <property type="term" value="P:TTP catabolic process"/>
    <property type="evidence" value="ECO:0007669"/>
    <property type="project" value="TreeGrafter"/>
</dbReference>
<dbReference type="GO" id="GO:0006950">
    <property type="term" value="P:response to stress"/>
    <property type="evidence" value="ECO:0007669"/>
    <property type="project" value="UniProtKB-ARBA"/>
</dbReference>
<proteinExistence type="predicted"/>
<dbReference type="Gene3D" id="1.10.287.1080">
    <property type="entry name" value="MazG-like"/>
    <property type="match status" value="2"/>
</dbReference>
<dbReference type="GO" id="GO:0046081">
    <property type="term" value="P:dUTP catabolic process"/>
    <property type="evidence" value="ECO:0007669"/>
    <property type="project" value="TreeGrafter"/>
</dbReference>
<dbReference type="GO" id="GO:0046052">
    <property type="term" value="P:UTP catabolic process"/>
    <property type="evidence" value="ECO:0007669"/>
    <property type="project" value="TreeGrafter"/>
</dbReference>
<feature type="domain" description="NTP pyrophosphohydrolase MazG-like" evidence="1">
    <location>
        <begin position="185"/>
        <end position="242"/>
    </location>
</feature>
<dbReference type="InterPro" id="IPR048015">
    <property type="entry name" value="NTP-PPase_MazG-like_N"/>
</dbReference>